<comment type="caution">
    <text evidence="1">The sequence shown here is derived from an EMBL/GenBank/DDBJ whole genome shotgun (WGS) entry which is preliminary data.</text>
</comment>
<name>A0ABU9BUA9_9BURK</name>
<organism evidence="1 2">
    <name type="scientific">Ideonella lacteola</name>
    <dbReference type="NCBI Taxonomy" id="2984193"/>
    <lineage>
        <taxon>Bacteria</taxon>
        <taxon>Pseudomonadati</taxon>
        <taxon>Pseudomonadota</taxon>
        <taxon>Betaproteobacteria</taxon>
        <taxon>Burkholderiales</taxon>
        <taxon>Sphaerotilaceae</taxon>
        <taxon>Ideonella</taxon>
    </lineage>
</organism>
<reference evidence="1 2" key="1">
    <citation type="submission" date="2024-04" db="EMBL/GenBank/DDBJ databases">
        <title>Novel species of the genus Ideonella isolated from streams.</title>
        <authorList>
            <person name="Lu H."/>
        </authorList>
    </citation>
    <scope>NUCLEOTIDE SEQUENCE [LARGE SCALE GENOMIC DNA]</scope>
    <source>
        <strain evidence="1 2">DXS29W</strain>
    </source>
</reference>
<evidence type="ECO:0000313" key="2">
    <source>
        <dbReference type="Proteomes" id="UP001371218"/>
    </source>
</evidence>
<accession>A0ABU9BUA9</accession>
<dbReference type="InterPro" id="IPR016084">
    <property type="entry name" value="Haem_Oase-like_multi-hlx"/>
</dbReference>
<sequence>MPMKELLATQSPATSEDRILGDLRSATRSHHDRIERLLALDQPLTLRRYAAIMVGFNAFLGAWERELRTALPPRLSDWFDARSRVRFAQDDLAYLGIPGAHASPPATRIGVDGLPAAFGSMYVIEGSALGGQVIAPQLKRDLGLEAGRGASYFNGFGLHTGAMWRDFRQRAASEIGGQPVDLHAARRAASNTFEALIARFEPLVA</sequence>
<evidence type="ECO:0000313" key="1">
    <source>
        <dbReference type="EMBL" id="MEK8033567.1"/>
    </source>
</evidence>
<dbReference type="Proteomes" id="UP001371218">
    <property type="component" value="Unassembled WGS sequence"/>
</dbReference>
<dbReference type="Gene3D" id="1.20.910.10">
    <property type="entry name" value="Heme oxygenase-like"/>
    <property type="match status" value="1"/>
</dbReference>
<dbReference type="SUPFAM" id="SSF48613">
    <property type="entry name" value="Heme oxygenase-like"/>
    <property type="match status" value="1"/>
</dbReference>
<dbReference type="CDD" id="cd19166">
    <property type="entry name" value="HemeO-bac"/>
    <property type="match status" value="1"/>
</dbReference>
<keyword evidence="2" id="KW-1185">Reference proteome</keyword>
<protein>
    <submittedName>
        <fullName evidence="1">Biliverdin-producing heme oxygenase</fullName>
    </submittedName>
</protein>
<gene>
    <name evidence="1" type="ORF">AACH06_22325</name>
</gene>
<dbReference type="RefSeq" id="WP_341427993.1">
    <property type="nucleotide sequence ID" value="NZ_JBBUTG010000018.1"/>
</dbReference>
<dbReference type="EMBL" id="JBBUTG010000018">
    <property type="protein sequence ID" value="MEK8033567.1"/>
    <property type="molecule type" value="Genomic_DNA"/>
</dbReference>
<proteinExistence type="predicted"/>